<name>A0A7G8TCG0_9FIRM</name>
<dbReference type="Pfam" id="PF06353">
    <property type="entry name" value="DUF1062"/>
    <property type="match status" value="1"/>
</dbReference>
<accession>A0A7G8TCG0</accession>
<reference evidence="1 2" key="1">
    <citation type="submission" date="2020-08" db="EMBL/GenBank/DDBJ databases">
        <title>The isolate Caproiciproducens sp. 7D4C2 produces n-caproate at mildly acidic conditions from hexoses: genome and rBOX comparison with related strains and chain-elongating bacteria.</title>
        <authorList>
            <person name="Esquivel-Elizondo S."/>
            <person name="Bagci C."/>
            <person name="Temovska M."/>
            <person name="Jeon B.S."/>
            <person name="Bessarab I."/>
            <person name="Williams R.B.H."/>
            <person name="Huson D.H."/>
            <person name="Angenent L.T."/>
        </authorList>
    </citation>
    <scope>NUCLEOTIDE SEQUENCE [LARGE SCALE GENOMIC DNA]</scope>
    <source>
        <strain evidence="1 2">7D4C2</strain>
    </source>
</reference>
<sequence>MKKIKWTARYLSTPAAVRYCKHCGAKTVFVSSGLFRVNAQQKALDVWLIFKCQNCDTTWNCTIMSRVNPHAPAPDLLQGFHSNDEDLAMRWATDTALLKRNGAEPGIPEIEILGDTVDFTEPVDIELTAEWPAESKAATAIREKLGVSRSQFDQLCESGRIRCTSGQNLKKCKLAGKILIEIR</sequence>
<dbReference type="RefSeq" id="WP_187036626.1">
    <property type="nucleotide sequence ID" value="NZ_CP060286.1"/>
</dbReference>
<dbReference type="AlphaFoldDB" id="A0A7G8TCG0"/>
<protein>
    <submittedName>
        <fullName evidence="1">DUF1062 domain-containing protein</fullName>
    </submittedName>
</protein>
<dbReference type="EMBL" id="CP060286">
    <property type="protein sequence ID" value="QNK41301.1"/>
    <property type="molecule type" value="Genomic_DNA"/>
</dbReference>
<dbReference type="KEGG" id="cfem:HCR03_03085"/>
<dbReference type="InterPro" id="IPR009412">
    <property type="entry name" value="DUF1062"/>
</dbReference>
<dbReference type="Proteomes" id="UP000515909">
    <property type="component" value="Chromosome"/>
</dbReference>
<evidence type="ECO:0000313" key="2">
    <source>
        <dbReference type="Proteomes" id="UP000515909"/>
    </source>
</evidence>
<gene>
    <name evidence="1" type="ORF">HCR03_03085</name>
</gene>
<evidence type="ECO:0000313" key="1">
    <source>
        <dbReference type="EMBL" id="QNK41301.1"/>
    </source>
</evidence>
<proteinExistence type="predicted"/>
<organism evidence="1 2">
    <name type="scientific">Caproicibacter fermentans</name>
    <dbReference type="NCBI Taxonomy" id="2576756"/>
    <lineage>
        <taxon>Bacteria</taxon>
        <taxon>Bacillati</taxon>
        <taxon>Bacillota</taxon>
        <taxon>Clostridia</taxon>
        <taxon>Eubacteriales</taxon>
        <taxon>Acutalibacteraceae</taxon>
        <taxon>Caproicibacter</taxon>
    </lineage>
</organism>